<accession>A0A6A6RFS8</accession>
<dbReference type="OrthoDB" id="630188at2759"/>
<dbReference type="AlphaFoldDB" id="A0A6A6RFS8"/>
<evidence type="ECO:0000256" key="1">
    <source>
        <dbReference type="SAM" id="MobiDB-lite"/>
    </source>
</evidence>
<organism evidence="3 4">
    <name type="scientific">Lophium mytilinum</name>
    <dbReference type="NCBI Taxonomy" id="390894"/>
    <lineage>
        <taxon>Eukaryota</taxon>
        <taxon>Fungi</taxon>
        <taxon>Dikarya</taxon>
        <taxon>Ascomycota</taxon>
        <taxon>Pezizomycotina</taxon>
        <taxon>Dothideomycetes</taxon>
        <taxon>Pleosporomycetidae</taxon>
        <taxon>Mytilinidiales</taxon>
        <taxon>Mytilinidiaceae</taxon>
        <taxon>Lophium</taxon>
    </lineage>
</organism>
<name>A0A6A6RFS8_9PEZI</name>
<dbReference type="Gene3D" id="3.60.21.10">
    <property type="match status" value="1"/>
</dbReference>
<dbReference type="Pfam" id="PF00149">
    <property type="entry name" value="Metallophos"/>
    <property type="match status" value="1"/>
</dbReference>
<dbReference type="SUPFAM" id="SSF56300">
    <property type="entry name" value="Metallo-dependent phosphatases"/>
    <property type="match status" value="1"/>
</dbReference>
<protein>
    <submittedName>
        <fullName evidence="3">Metallo-dependent phosphatase</fullName>
    </submittedName>
</protein>
<feature type="region of interest" description="Disordered" evidence="1">
    <location>
        <begin position="276"/>
        <end position="304"/>
    </location>
</feature>
<reference evidence="3" key="1">
    <citation type="journal article" date="2020" name="Stud. Mycol.">
        <title>101 Dothideomycetes genomes: a test case for predicting lifestyles and emergence of pathogens.</title>
        <authorList>
            <person name="Haridas S."/>
            <person name="Albert R."/>
            <person name="Binder M."/>
            <person name="Bloem J."/>
            <person name="Labutti K."/>
            <person name="Salamov A."/>
            <person name="Andreopoulos B."/>
            <person name="Baker S."/>
            <person name="Barry K."/>
            <person name="Bills G."/>
            <person name="Bluhm B."/>
            <person name="Cannon C."/>
            <person name="Castanera R."/>
            <person name="Culley D."/>
            <person name="Daum C."/>
            <person name="Ezra D."/>
            <person name="Gonzalez J."/>
            <person name="Henrissat B."/>
            <person name="Kuo A."/>
            <person name="Liang C."/>
            <person name="Lipzen A."/>
            <person name="Lutzoni F."/>
            <person name="Magnuson J."/>
            <person name="Mondo S."/>
            <person name="Nolan M."/>
            <person name="Ohm R."/>
            <person name="Pangilinan J."/>
            <person name="Park H.-J."/>
            <person name="Ramirez L."/>
            <person name="Alfaro M."/>
            <person name="Sun H."/>
            <person name="Tritt A."/>
            <person name="Yoshinaga Y."/>
            <person name="Zwiers L.-H."/>
            <person name="Turgeon B."/>
            <person name="Goodwin S."/>
            <person name="Spatafora J."/>
            <person name="Crous P."/>
            <person name="Grigoriev I."/>
        </authorList>
    </citation>
    <scope>NUCLEOTIDE SEQUENCE</scope>
    <source>
        <strain evidence="3">CBS 269.34</strain>
    </source>
</reference>
<feature type="compositionally biased region" description="Basic and acidic residues" evidence="1">
    <location>
        <begin position="295"/>
        <end position="304"/>
    </location>
</feature>
<evidence type="ECO:0000259" key="2">
    <source>
        <dbReference type="Pfam" id="PF00149"/>
    </source>
</evidence>
<dbReference type="InterPro" id="IPR051693">
    <property type="entry name" value="UPF0046_metallophosphoest"/>
</dbReference>
<sequence length="349" mass="38106">MTSQTPHRPQMRKTRFVCISDTHNQTPKLPRGDVLIHAGDLTNQGSLTELQKTVAWLEKADFEAKIIIAGNHDITLDAPFYHAHGTSWRFPEPQDPAACLKLLAESPSLTYLQHQSASIRLRSPTGPHTRFTVFGSPYSPTLCQWAFQYAEADAAELWDAIPEDTDVVITHTPPRNHCDAAGAGHSRGCEGLRRRLWRVRPRLAVCGHIHEGRGAERVRWDGNGEEGCLEEGSELWEDTSAGSKKQSLVDLTGKGNGKGWRGLGDDGVETRHDIASLGLGGQSKGGGQPGGAGLTREKGEEKVRRETTTCVVNAAFMAAGYGEGPKRFNKPIVVDMDLPIWTDGDDGET</sequence>
<dbReference type="CDD" id="cd07379">
    <property type="entry name" value="MPP_239FB"/>
    <property type="match status" value="1"/>
</dbReference>
<evidence type="ECO:0000313" key="3">
    <source>
        <dbReference type="EMBL" id="KAF2503334.1"/>
    </source>
</evidence>
<feature type="domain" description="Calcineurin-like phosphoesterase" evidence="2">
    <location>
        <begin position="15"/>
        <end position="211"/>
    </location>
</feature>
<dbReference type="EMBL" id="MU004181">
    <property type="protein sequence ID" value="KAF2503334.1"/>
    <property type="molecule type" value="Genomic_DNA"/>
</dbReference>
<dbReference type="Proteomes" id="UP000799750">
    <property type="component" value="Unassembled WGS sequence"/>
</dbReference>
<proteinExistence type="predicted"/>
<dbReference type="InterPro" id="IPR004843">
    <property type="entry name" value="Calcineurin-like_PHP"/>
</dbReference>
<dbReference type="PANTHER" id="PTHR12905">
    <property type="entry name" value="METALLOPHOSPHOESTERASE"/>
    <property type="match status" value="1"/>
</dbReference>
<dbReference type="InterPro" id="IPR029052">
    <property type="entry name" value="Metallo-depent_PP-like"/>
</dbReference>
<feature type="compositionally biased region" description="Gly residues" evidence="1">
    <location>
        <begin position="278"/>
        <end position="293"/>
    </location>
</feature>
<evidence type="ECO:0000313" key="4">
    <source>
        <dbReference type="Proteomes" id="UP000799750"/>
    </source>
</evidence>
<gene>
    <name evidence="3" type="ORF">BU16DRAFT_521915</name>
</gene>
<dbReference type="PANTHER" id="PTHR12905:SF16">
    <property type="entry name" value="SER_THR PROTEIN PHOSPHATASE FAMILY PROTEIN (AFU_ORTHOLOGUE AFUA_1G06000)"/>
    <property type="match status" value="1"/>
</dbReference>
<dbReference type="GO" id="GO:0016787">
    <property type="term" value="F:hydrolase activity"/>
    <property type="evidence" value="ECO:0007669"/>
    <property type="project" value="InterPro"/>
</dbReference>
<keyword evidence="4" id="KW-1185">Reference proteome</keyword>